<sequence>MLGLRFDIKGFPCEKEQFEYRTTSPGHYLNLDAMDIQLRLAVLSTSHYHMQTPRSEVTVSGYVDGLSLNPRLINTKELRDWIPSIN</sequence>
<accession>A0A834I799</accession>
<gene>
    <name evidence="1" type="ORF">GWI33_018477</name>
</gene>
<reference evidence="1" key="1">
    <citation type="submission" date="2020-08" db="EMBL/GenBank/DDBJ databases">
        <title>Genome sequencing and assembly of the red palm weevil Rhynchophorus ferrugineus.</title>
        <authorList>
            <person name="Dias G.B."/>
            <person name="Bergman C.M."/>
            <person name="Manee M."/>
        </authorList>
    </citation>
    <scope>NUCLEOTIDE SEQUENCE</scope>
    <source>
        <strain evidence="1">AA-2017</strain>
        <tissue evidence="1">Whole larva</tissue>
    </source>
</reference>
<proteinExistence type="predicted"/>
<keyword evidence="2" id="KW-1185">Reference proteome</keyword>
<evidence type="ECO:0000313" key="2">
    <source>
        <dbReference type="Proteomes" id="UP000625711"/>
    </source>
</evidence>
<dbReference type="AlphaFoldDB" id="A0A834I799"/>
<name>A0A834I799_RHYFE</name>
<evidence type="ECO:0000313" key="1">
    <source>
        <dbReference type="EMBL" id="KAF7268392.1"/>
    </source>
</evidence>
<organism evidence="1 2">
    <name type="scientific">Rhynchophorus ferrugineus</name>
    <name type="common">Red palm weevil</name>
    <name type="synonym">Curculio ferrugineus</name>
    <dbReference type="NCBI Taxonomy" id="354439"/>
    <lineage>
        <taxon>Eukaryota</taxon>
        <taxon>Metazoa</taxon>
        <taxon>Ecdysozoa</taxon>
        <taxon>Arthropoda</taxon>
        <taxon>Hexapoda</taxon>
        <taxon>Insecta</taxon>
        <taxon>Pterygota</taxon>
        <taxon>Neoptera</taxon>
        <taxon>Endopterygota</taxon>
        <taxon>Coleoptera</taxon>
        <taxon>Polyphaga</taxon>
        <taxon>Cucujiformia</taxon>
        <taxon>Curculionidae</taxon>
        <taxon>Dryophthorinae</taxon>
        <taxon>Rhynchophorus</taxon>
    </lineage>
</organism>
<protein>
    <submittedName>
        <fullName evidence="1">Uncharacterized protein</fullName>
    </submittedName>
</protein>
<comment type="caution">
    <text evidence="1">The sequence shown here is derived from an EMBL/GenBank/DDBJ whole genome shotgun (WGS) entry which is preliminary data.</text>
</comment>
<dbReference type="Proteomes" id="UP000625711">
    <property type="component" value="Unassembled WGS sequence"/>
</dbReference>
<dbReference type="EMBL" id="JAACXV010014326">
    <property type="protein sequence ID" value="KAF7268392.1"/>
    <property type="molecule type" value="Genomic_DNA"/>
</dbReference>